<protein>
    <submittedName>
        <fullName evidence="1">Uncharacterized protein</fullName>
    </submittedName>
</protein>
<dbReference type="AlphaFoldDB" id="A0A941EVJ6"/>
<dbReference type="Proteomes" id="UP000675781">
    <property type="component" value="Unassembled WGS sequence"/>
</dbReference>
<name>A0A941EVJ6_9ACTN</name>
<evidence type="ECO:0000313" key="2">
    <source>
        <dbReference type="Proteomes" id="UP000675781"/>
    </source>
</evidence>
<proteinExistence type="predicted"/>
<dbReference type="RefSeq" id="WP_212530299.1">
    <property type="nucleotide sequence ID" value="NZ_JAGSOG010000110.1"/>
</dbReference>
<evidence type="ECO:0000313" key="1">
    <source>
        <dbReference type="EMBL" id="MBR7835809.1"/>
    </source>
</evidence>
<comment type="caution">
    <text evidence="1">The sequence shown here is derived from an EMBL/GenBank/DDBJ whole genome shotgun (WGS) entry which is preliminary data.</text>
</comment>
<keyword evidence="2" id="KW-1185">Reference proteome</keyword>
<reference evidence="1" key="1">
    <citation type="submission" date="2021-04" db="EMBL/GenBank/DDBJ databases">
        <title>Genome based classification of Actinospica acidithermotolerans sp. nov., an actinobacterium isolated from an Indonesian hot spring.</title>
        <authorList>
            <person name="Kusuma A.B."/>
            <person name="Putra K.E."/>
            <person name="Nafisah S."/>
            <person name="Loh J."/>
            <person name="Nouioui I."/>
            <person name="Goodfellow M."/>
        </authorList>
    </citation>
    <scope>NUCLEOTIDE SEQUENCE</scope>
    <source>
        <strain evidence="1">CSCA 57</strain>
    </source>
</reference>
<dbReference type="EMBL" id="JAGSOG010000110">
    <property type="protein sequence ID" value="MBR7835809.1"/>
    <property type="molecule type" value="Genomic_DNA"/>
</dbReference>
<accession>A0A941EVJ6</accession>
<organism evidence="1 2">
    <name type="scientific">Actinospica durhamensis</name>
    <dbReference type="NCBI Taxonomy" id="1508375"/>
    <lineage>
        <taxon>Bacteria</taxon>
        <taxon>Bacillati</taxon>
        <taxon>Actinomycetota</taxon>
        <taxon>Actinomycetes</taxon>
        <taxon>Catenulisporales</taxon>
        <taxon>Actinospicaceae</taxon>
        <taxon>Actinospica</taxon>
    </lineage>
</organism>
<gene>
    <name evidence="1" type="ORF">KDL01_21225</name>
</gene>
<sequence>MSMDMHELEAESAELLPGREALGKLSFGFTKTITKNITVHTATVNADNTSNVGNFGSWGAAAEGEAGQAISISQ</sequence>